<keyword evidence="10" id="KW-0408">Iron</keyword>
<evidence type="ECO:0000313" key="15">
    <source>
        <dbReference type="EMBL" id="URL57986.1"/>
    </source>
</evidence>
<keyword evidence="16" id="KW-1185">Reference proteome</keyword>
<feature type="transmembrane region" description="Helical" evidence="13">
    <location>
        <begin position="56"/>
        <end position="74"/>
    </location>
</feature>
<keyword evidence="7" id="KW-0479">Metal-binding</keyword>
<keyword evidence="9 13" id="KW-1133">Transmembrane helix</keyword>
<evidence type="ECO:0000256" key="5">
    <source>
        <dbReference type="ARBA" id="ARBA00022617"/>
    </source>
</evidence>
<evidence type="ECO:0000256" key="7">
    <source>
        <dbReference type="ARBA" id="ARBA00022723"/>
    </source>
</evidence>
<dbReference type="RefSeq" id="WP_250338771.1">
    <property type="nucleotide sequence ID" value="NZ_CP063231.1"/>
</dbReference>
<evidence type="ECO:0000313" key="16">
    <source>
        <dbReference type="Proteomes" id="UP001056681"/>
    </source>
</evidence>
<evidence type="ECO:0000256" key="11">
    <source>
        <dbReference type="ARBA" id="ARBA00023136"/>
    </source>
</evidence>
<evidence type="ECO:0000256" key="12">
    <source>
        <dbReference type="ARBA" id="ARBA00037975"/>
    </source>
</evidence>
<dbReference type="Pfam" id="PF01292">
    <property type="entry name" value="Ni_hydr_CYTB"/>
    <property type="match status" value="1"/>
</dbReference>
<evidence type="ECO:0000256" key="6">
    <source>
        <dbReference type="ARBA" id="ARBA00022692"/>
    </source>
</evidence>
<gene>
    <name evidence="15" type="ORF">IM816_15460</name>
</gene>
<evidence type="ECO:0000256" key="1">
    <source>
        <dbReference type="ARBA" id="ARBA00001970"/>
    </source>
</evidence>
<keyword evidence="8" id="KW-0249">Electron transport</keyword>
<evidence type="ECO:0000256" key="13">
    <source>
        <dbReference type="SAM" id="Phobius"/>
    </source>
</evidence>
<comment type="subcellular location">
    <subcellularLocation>
        <location evidence="2">Cell membrane</location>
        <topology evidence="2">Multi-pass membrane protein</topology>
    </subcellularLocation>
</comment>
<name>A0ABY4SZ54_9GAMM</name>
<feature type="transmembrane region" description="Helical" evidence="13">
    <location>
        <begin position="148"/>
        <end position="170"/>
    </location>
</feature>
<evidence type="ECO:0000256" key="4">
    <source>
        <dbReference type="ARBA" id="ARBA00022475"/>
    </source>
</evidence>
<evidence type="ECO:0000256" key="2">
    <source>
        <dbReference type="ARBA" id="ARBA00004651"/>
    </source>
</evidence>
<keyword evidence="4" id="KW-1003">Cell membrane</keyword>
<feature type="domain" description="Cytochrome b561 bacterial/Ni-hydrogenase" evidence="14">
    <location>
        <begin position="16"/>
        <end position="180"/>
    </location>
</feature>
<feature type="transmembrane region" description="Helical" evidence="13">
    <location>
        <begin position="16"/>
        <end position="36"/>
    </location>
</feature>
<evidence type="ECO:0000256" key="3">
    <source>
        <dbReference type="ARBA" id="ARBA00022448"/>
    </source>
</evidence>
<accession>A0ABY4SZ54</accession>
<keyword evidence="3" id="KW-0813">Transport</keyword>
<dbReference type="EMBL" id="CP063231">
    <property type="protein sequence ID" value="URL57986.1"/>
    <property type="molecule type" value="Genomic_DNA"/>
</dbReference>
<feature type="transmembrane region" description="Helical" evidence="13">
    <location>
        <begin position="86"/>
        <end position="104"/>
    </location>
</feature>
<keyword evidence="11 13" id="KW-0472">Membrane</keyword>
<comment type="similarity">
    <text evidence="12">Belongs to the cytochrome b561 family.</text>
</comment>
<proteinExistence type="inferred from homology"/>
<keyword evidence="6 13" id="KW-0812">Transmembrane</keyword>
<dbReference type="InterPro" id="IPR052168">
    <property type="entry name" value="Cytochrome_b561_oxidase"/>
</dbReference>
<dbReference type="SUPFAM" id="SSF81342">
    <property type="entry name" value="Transmembrane di-heme cytochromes"/>
    <property type="match status" value="1"/>
</dbReference>
<evidence type="ECO:0000259" key="14">
    <source>
        <dbReference type="Pfam" id="PF01292"/>
    </source>
</evidence>
<evidence type="ECO:0000256" key="10">
    <source>
        <dbReference type="ARBA" id="ARBA00023004"/>
    </source>
</evidence>
<dbReference type="Gene3D" id="1.20.950.20">
    <property type="entry name" value="Transmembrane di-heme cytochromes, Chain C"/>
    <property type="match status" value="1"/>
</dbReference>
<organism evidence="15 16">
    <name type="scientific">Luteibacter flocculans</name>
    <dbReference type="NCBI Taxonomy" id="2780091"/>
    <lineage>
        <taxon>Bacteria</taxon>
        <taxon>Pseudomonadati</taxon>
        <taxon>Pseudomonadota</taxon>
        <taxon>Gammaproteobacteria</taxon>
        <taxon>Lysobacterales</taxon>
        <taxon>Rhodanobacteraceae</taxon>
        <taxon>Luteibacter</taxon>
    </lineage>
</organism>
<keyword evidence="5" id="KW-0349">Heme</keyword>
<protein>
    <submittedName>
        <fullName evidence="15">Cytochrome b</fullName>
    </submittedName>
</protein>
<reference evidence="15" key="1">
    <citation type="submission" date="2020-10" db="EMBL/GenBank/DDBJ databases">
        <title>Whole-genome sequence of Luteibacter sp. EIF3.</title>
        <authorList>
            <person name="Friedrich I."/>
            <person name="Hertel R."/>
            <person name="Daniel R."/>
        </authorList>
    </citation>
    <scope>NUCLEOTIDE SEQUENCE</scope>
    <source>
        <strain evidence="15">EIF3</strain>
    </source>
</reference>
<dbReference type="InterPro" id="IPR011577">
    <property type="entry name" value="Cyt_b561_bac/Ni-Hgenase"/>
</dbReference>
<dbReference type="PANTHER" id="PTHR30529">
    <property type="entry name" value="CYTOCHROME B561"/>
    <property type="match status" value="1"/>
</dbReference>
<evidence type="ECO:0000256" key="9">
    <source>
        <dbReference type="ARBA" id="ARBA00022989"/>
    </source>
</evidence>
<comment type="cofactor">
    <cofactor evidence="1">
        <name>heme b</name>
        <dbReference type="ChEBI" id="CHEBI:60344"/>
    </cofactor>
</comment>
<dbReference type="Proteomes" id="UP001056681">
    <property type="component" value="Chromosome"/>
</dbReference>
<dbReference type="InterPro" id="IPR016174">
    <property type="entry name" value="Di-haem_cyt_TM"/>
</dbReference>
<dbReference type="PANTHER" id="PTHR30529:SF3">
    <property type="entry name" value="CYTOCHROME B561 HOMOLOG 1"/>
    <property type="match status" value="1"/>
</dbReference>
<evidence type="ECO:0000256" key="8">
    <source>
        <dbReference type="ARBA" id="ARBA00022982"/>
    </source>
</evidence>
<sequence>MAVENDEAVQTRPRKLVVLHWLTALCVVLAAALILLRDELDGRALRQWLLEGHRHFGLLVLLLFAARIALRVRHRQLAPGGRHSRVVRVMAGLTHVALYALLLAQPLLGWAMSSAAGTPVHFFGLTLPPLVGEDEDLADTLQMWHVNAAWALLVLVSLHVAAALWHHLVLRDHTLRMMLPRRRDRNDAAPPR</sequence>